<evidence type="ECO:0000313" key="6">
    <source>
        <dbReference type="EMBL" id="GGW41530.1"/>
    </source>
</evidence>
<proteinExistence type="predicted"/>
<evidence type="ECO:0000256" key="1">
    <source>
        <dbReference type="ARBA" id="ARBA00004141"/>
    </source>
</evidence>
<keyword evidence="7" id="KW-1185">Reference proteome</keyword>
<dbReference type="RefSeq" id="WP_026814184.1">
    <property type="nucleotide sequence ID" value="NZ_BMWP01000020.1"/>
</dbReference>
<dbReference type="EMBL" id="BMWP01000020">
    <property type="protein sequence ID" value="GGW41530.1"/>
    <property type="molecule type" value="Genomic_DNA"/>
</dbReference>
<evidence type="ECO:0000256" key="4">
    <source>
        <dbReference type="ARBA" id="ARBA00023136"/>
    </source>
</evidence>
<comment type="subcellular location">
    <subcellularLocation>
        <location evidence="1">Membrane</location>
        <topology evidence="1">Multi-pass membrane protein</topology>
    </subcellularLocation>
</comment>
<evidence type="ECO:0000256" key="2">
    <source>
        <dbReference type="ARBA" id="ARBA00022692"/>
    </source>
</evidence>
<protein>
    <recommendedName>
        <fullName evidence="8">DUF4870 domain-containing protein</fullName>
    </recommendedName>
</protein>
<sequence>MKAENKQLIVITHLSQLLDLVTGFGGLLVPLILWLAKRDSVIDMDEHGKSIINFQISMILYALACIPLILLCGLGIIGIIGVGLLCIIFPIVNAIKVSNGEAPHYPLSIKFV</sequence>
<name>A0A918J3S0_9FLAO</name>
<reference evidence="6" key="1">
    <citation type="journal article" date="2014" name="Int. J. Syst. Evol. Microbiol.">
        <title>Complete genome sequence of Corynebacterium casei LMG S-19264T (=DSM 44701T), isolated from a smear-ripened cheese.</title>
        <authorList>
            <consortium name="US DOE Joint Genome Institute (JGI-PGF)"/>
            <person name="Walter F."/>
            <person name="Albersmeier A."/>
            <person name="Kalinowski J."/>
            <person name="Ruckert C."/>
        </authorList>
    </citation>
    <scope>NUCLEOTIDE SEQUENCE</scope>
    <source>
        <strain evidence="6">KCTC 12113</strain>
    </source>
</reference>
<evidence type="ECO:0000313" key="7">
    <source>
        <dbReference type="Proteomes" id="UP000634668"/>
    </source>
</evidence>
<feature type="transmembrane region" description="Helical" evidence="5">
    <location>
        <begin position="20"/>
        <end position="37"/>
    </location>
</feature>
<keyword evidence="4 5" id="KW-0472">Membrane</keyword>
<organism evidence="6 7">
    <name type="scientific">Arenibacter certesii</name>
    <dbReference type="NCBI Taxonomy" id="228955"/>
    <lineage>
        <taxon>Bacteria</taxon>
        <taxon>Pseudomonadati</taxon>
        <taxon>Bacteroidota</taxon>
        <taxon>Flavobacteriia</taxon>
        <taxon>Flavobacteriales</taxon>
        <taxon>Flavobacteriaceae</taxon>
        <taxon>Arenibacter</taxon>
    </lineage>
</organism>
<comment type="caution">
    <text evidence="6">The sequence shown here is derived from an EMBL/GenBank/DDBJ whole genome shotgun (WGS) entry which is preliminary data.</text>
</comment>
<keyword evidence="2 5" id="KW-0812">Transmembrane</keyword>
<reference evidence="6" key="2">
    <citation type="submission" date="2020-09" db="EMBL/GenBank/DDBJ databases">
        <authorList>
            <person name="Sun Q."/>
            <person name="Kim S."/>
        </authorList>
    </citation>
    <scope>NUCLEOTIDE SEQUENCE</scope>
    <source>
        <strain evidence="6">KCTC 12113</strain>
    </source>
</reference>
<dbReference type="AlphaFoldDB" id="A0A918J3S0"/>
<evidence type="ECO:0008006" key="8">
    <source>
        <dbReference type="Google" id="ProtNLM"/>
    </source>
</evidence>
<feature type="transmembrane region" description="Helical" evidence="5">
    <location>
        <begin position="58"/>
        <end position="91"/>
    </location>
</feature>
<evidence type="ECO:0000256" key="5">
    <source>
        <dbReference type="SAM" id="Phobius"/>
    </source>
</evidence>
<dbReference type="Proteomes" id="UP000634668">
    <property type="component" value="Unassembled WGS sequence"/>
</dbReference>
<gene>
    <name evidence="6" type="ORF">GCM10007383_27870</name>
</gene>
<accession>A0A918J3S0</accession>
<dbReference type="InterPro" id="IPR019109">
    <property type="entry name" value="MamF_MmsF"/>
</dbReference>
<evidence type="ECO:0000256" key="3">
    <source>
        <dbReference type="ARBA" id="ARBA00022989"/>
    </source>
</evidence>
<dbReference type="Pfam" id="PF09685">
    <property type="entry name" value="MamF_MmsF"/>
    <property type="match status" value="1"/>
</dbReference>
<keyword evidence="3 5" id="KW-1133">Transmembrane helix</keyword>